<dbReference type="AlphaFoldDB" id="A0A382BLS4"/>
<reference evidence="1" key="1">
    <citation type="submission" date="2018-05" db="EMBL/GenBank/DDBJ databases">
        <authorList>
            <person name="Lanie J.A."/>
            <person name="Ng W.-L."/>
            <person name="Kazmierczak K.M."/>
            <person name="Andrzejewski T.M."/>
            <person name="Davidsen T.M."/>
            <person name="Wayne K.J."/>
            <person name="Tettelin H."/>
            <person name="Glass J.I."/>
            <person name="Rusch D."/>
            <person name="Podicherti R."/>
            <person name="Tsui H.-C.T."/>
            <person name="Winkler M.E."/>
        </authorList>
    </citation>
    <scope>NUCLEOTIDE SEQUENCE</scope>
</reference>
<evidence type="ECO:0008006" key="2">
    <source>
        <dbReference type="Google" id="ProtNLM"/>
    </source>
</evidence>
<sequence length="181" mass="20491">MQSTTNIYTVRLDLTPEVESEATKWNNTAHIQDLLNAGISSAVRYRSLQGNPKYLHLYEIPSPDTLYTDIYASVKKNDSWGPKISHGFKNHTATIYDQVLALQTLPTPDRAVKEASDSWGSIRSDYLVTIRMDVEESHDHDFVSWNREEHFPGILDIFTAKSARLCRTSGKQHPTNPSSDP</sequence>
<organism evidence="1">
    <name type="scientific">marine metagenome</name>
    <dbReference type="NCBI Taxonomy" id="408172"/>
    <lineage>
        <taxon>unclassified sequences</taxon>
        <taxon>metagenomes</taxon>
        <taxon>ecological metagenomes</taxon>
    </lineage>
</organism>
<proteinExistence type="predicted"/>
<gene>
    <name evidence="1" type="ORF">METZ01_LOCUS166947</name>
</gene>
<name>A0A382BLS4_9ZZZZ</name>
<feature type="non-terminal residue" evidence="1">
    <location>
        <position position="181"/>
    </location>
</feature>
<evidence type="ECO:0000313" key="1">
    <source>
        <dbReference type="EMBL" id="SVB14093.1"/>
    </source>
</evidence>
<dbReference type="EMBL" id="UINC01030161">
    <property type="protein sequence ID" value="SVB14093.1"/>
    <property type="molecule type" value="Genomic_DNA"/>
</dbReference>
<accession>A0A382BLS4</accession>
<protein>
    <recommendedName>
        <fullName evidence="2">NIPSNAP domain-containing protein</fullName>
    </recommendedName>
</protein>